<comment type="similarity">
    <text evidence="2">Belongs to the HAD-like hydrolase superfamily. SerB family.</text>
</comment>
<dbReference type="Pfam" id="PF12710">
    <property type="entry name" value="HAD"/>
    <property type="match status" value="1"/>
</dbReference>
<evidence type="ECO:0000313" key="11">
    <source>
        <dbReference type="EMBL" id="CCU73989.1"/>
    </source>
</evidence>
<dbReference type="EMBL" id="HF680312">
    <property type="protein sequence ID" value="CCU73989.1"/>
    <property type="molecule type" value="Genomic_DNA"/>
</dbReference>
<organism evidence="11 12">
    <name type="scientific">Thalassolituus oleivorans MIL-1</name>
    <dbReference type="NCBI Taxonomy" id="1298593"/>
    <lineage>
        <taxon>Bacteria</taxon>
        <taxon>Pseudomonadati</taxon>
        <taxon>Pseudomonadota</taxon>
        <taxon>Gammaproteobacteria</taxon>
        <taxon>Oceanospirillales</taxon>
        <taxon>Oceanospirillaceae</taxon>
        <taxon>Thalassolituus</taxon>
    </lineage>
</organism>
<keyword evidence="7" id="KW-0460">Magnesium</keyword>
<dbReference type="CDD" id="cd02612">
    <property type="entry name" value="HAD_PGPPase"/>
    <property type="match status" value="1"/>
</dbReference>
<dbReference type="eggNOG" id="COG0560">
    <property type="taxonomic scope" value="Bacteria"/>
</dbReference>
<evidence type="ECO:0000256" key="9">
    <source>
        <dbReference type="ARBA" id="ARBA00052092"/>
    </source>
</evidence>
<dbReference type="PANTHER" id="PTHR43344:SF13">
    <property type="entry name" value="PHOSPHATASE RV3661-RELATED"/>
    <property type="match status" value="1"/>
</dbReference>
<evidence type="ECO:0000256" key="10">
    <source>
        <dbReference type="ARBA" id="ARBA00053547"/>
    </source>
</evidence>
<dbReference type="SUPFAM" id="SSF56784">
    <property type="entry name" value="HAD-like"/>
    <property type="match status" value="1"/>
</dbReference>
<dbReference type="HOGENOM" id="CLU_052657_1_1_6"/>
<comment type="catalytic activity">
    <reaction evidence="9">
        <text>L-histidinol phosphate + H2O = L-histidinol + phosphate</text>
        <dbReference type="Rhea" id="RHEA:14465"/>
        <dbReference type="ChEBI" id="CHEBI:15377"/>
        <dbReference type="ChEBI" id="CHEBI:43474"/>
        <dbReference type="ChEBI" id="CHEBI:57699"/>
        <dbReference type="ChEBI" id="CHEBI:57980"/>
        <dbReference type="EC" id="3.1.3.15"/>
    </reaction>
    <physiologicalReaction direction="left-to-right" evidence="9">
        <dbReference type="Rhea" id="RHEA:14466"/>
    </physiologicalReaction>
</comment>
<name>M5DXA6_9GAMM</name>
<evidence type="ECO:0000256" key="4">
    <source>
        <dbReference type="ARBA" id="ARBA00021697"/>
    </source>
</evidence>
<dbReference type="InterPro" id="IPR036412">
    <property type="entry name" value="HAD-like_sf"/>
</dbReference>
<protein>
    <recommendedName>
        <fullName evidence="4">Histidinol-phosphatase</fullName>
        <ecNumber evidence="3">3.1.3.15</ecNumber>
    </recommendedName>
    <alternativeName>
        <fullName evidence="8">Histidinol-phosphate phosphatase</fullName>
    </alternativeName>
</protein>
<sequence>MALAIFDLDHTLLSGDSDHAWGQYLVDRGLVDPAIHQQRNDHFYEQYKSGSLDIHEYLEFAMRPLTQYDIEQMLAERERFLIERIDPLITQHARDLIEKHRAAGDVLLIITATNGFVTYPIAARLDIEHIIAPHPEVVDGRYTGKTVGIPSFQGGKVTRLNDWIAEHQHSLEGSYFYSDSHNDLPLLRIVDHPVAVDPDDTLKAAAEAAGWPIISLRVAE</sequence>
<dbReference type="STRING" id="187493.CN03_00075"/>
<dbReference type="GO" id="GO:0046872">
    <property type="term" value="F:metal ion binding"/>
    <property type="evidence" value="ECO:0007669"/>
    <property type="project" value="UniProtKB-KW"/>
</dbReference>
<dbReference type="RefSeq" id="WP_015488689.1">
    <property type="nucleotide sequence ID" value="NC_020888.1"/>
</dbReference>
<keyword evidence="5" id="KW-0479">Metal-binding</keyword>
<dbReference type="Gene3D" id="3.40.50.1000">
    <property type="entry name" value="HAD superfamily/HAD-like"/>
    <property type="match status" value="1"/>
</dbReference>
<dbReference type="PATRIC" id="fig|1298593.3.peg.3484"/>
<evidence type="ECO:0000256" key="3">
    <source>
        <dbReference type="ARBA" id="ARBA00013085"/>
    </source>
</evidence>
<evidence type="ECO:0000256" key="1">
    <source>
        <dbReference type="ARBA" id="ARBA00004970"/>
    </source>
</evidence>
<accession>M5DXA6</accession>
<dbReference type="EC" id="3.1.3.15" evidence="3"/>
<dbReference type="InterPro" id="IPR050582">
    <property type="entry name" value="HAD-like_SerB"/>
</dbReference>
<evidence type="ECO:0000313" key="12">
    <source>
        <dbReference type="Proteomes" id="UP000011866"/>
    </source>
</evidence>
<dbReference type="GeneID" id="79178304"/>
<evidence type="ECO:0000256" key="5">
    <source>
        <dbReference type="ARBA" id="ARBA00022723"/>
    </source>
</evidence>
<dbReference type="Proteomes" id="UP000011866">
    <property type="component" value="Chromosome"/>
</dbReference>
<dbReference type="AlphaFoldDB" id="M5DXA6"/>
<comment type="pathway">
    <text evidence="1">Amino-acid biosynthesis; L-histidine biosynthesis; L-histidine from 5-phospho-alpha-D-ribose 1-diphosphate: step 8/9.</text>
</comment>
<dbReference type="InterPro" id="IPR006385">
    <property type="entry name" value="HAD_hydro_SerB1"/>
</dbReference>
<evidence type="ECO:0000256" key="2">
    <source>
        <dbReference type="ARBA" id="ARBA00009184"/>
    </source>
</evidence>
<dbReference type="FunFam" id="3.40.50.1000:FF:000025">
    <property type="entry name" value="HAD hydrolase, family IB"/>
    <property type="match status" value="1"/>
</dbReference>
<keyword evidence="6" id="KW-0378">Hydrolase</keyword>
<evidence type="ECO:0000256" key="7">
    <source>
        <dbReference type="ARBA" id="ARBA00022842"/>
    </source>
</evidence>
<reference evidence="11 12" key="1">
    <citation type="journal article" date="2013" name="Genome Announc.">
        <title>Genome Sequence of Thalassolituus oleivorans MIL-1 (DSM 14913T).</title>
        <authorList>
            <person name="Golyshin P.N."/>
            <person name="Werner J."/>
            <person name="Chernikova T.N."/>
            <person name="Tran H."/>
            <person name="Ferrer M."/>
            <person name="Yakimov M.M."/>
            <person name="Teeling H."/>
            <person name="Golyshina O.V."/>
        </authorList>
    </citation>
    <scope>NUCLEOTIDE SEQUENCE [LARGE SCALE GENOMIC DNA]</scope>
    <source>
        <strain evidence="11 12">MIL-1</strain>
    </source>
</reference>
<dbReference type="NCBIfam" id="TIGR01488">
    <property type="entry name" value="HAD-SF-IB"/>
    <property type="match status" value="1"/>
</dbReference>
<dbReference type="GO" id="GO:0004401">
    <property type="term" value="F:histidinol-phosphatase activity"/>
    <property type="evidence" value="ECO:0007669"/>
    <property type="project" value="UniProtKB-EC"/>
</dbReference>
<comment type="function">
    <text evidence="10">Catalyzes the dephosphorylation of histidinol-phosphate to histidinol, the direct precursor of histidine.</text>
</comment>
<dbReference type="Gene3D" id="1.20.1440.100">
    <property type="entry name" value="SG protein - dephosphorylation function"/>
    <property type="match status" value="1"/>
</dbReference>
<evidence type="ECO:0000256" key="8">
    <source>
        <dbReference type="ARBA" id="ARBA00033209"/>
    </source>
</evidence>
<gene>
    <name evidence="11" type="ORF">TOL_3604</name>
</gene>
<dbReference type="KEGG" id="tol:TOL_3604"/>
<dbReference type="InterPro" id="IPR023214">
    <property type="entry name" value="HAD_sf"/>
</dbReference>
<dbReference type="NCBIfam" id="TIGR01490">
    <property type="entry name" value="HAD-SF-IB-hyp1"/>
    <property type="match status" value="1"/>
</dbReference>
<dbReference type="PANTHER" id="PTHR43344">
    <property type="entry name" value="PHOSPHOSERINE PHOSPHATASE"/>
    <property type="match status" value="1"/>
</dbReference>
<evidence type="ECO:0000256" key="6">
    <source>
        <dbReference type="ARBA" id="ARBA00022801"/>
    </source>
</evidence>
<keyword evidence="12" id="KW-1185">Reference proteome</keyword>
<proteinExistence type="inferred from homology"/>